<dbReference type="PRINTS" id="PR00080">
    <property type="entry name" value="SDRFAMILY"/>
</dbReference>
<dbReference type="InterPro" id="IPR057326">
    <property type="entry name" value="KR_dom"/>
</dbReference>
<gene>
    <name evidence="5" type="ORF">A0128_03630</name>
</gene>
<dbReference type="SMART" id="SM00822">
    <property type="entry name" value="PKS_KR"/>
    <property type="match status" value="1"/>
</dbReference>
<proteinExistence type="inferred from homology"/>
<evidence type="ECO:0000256" key="2">
    <source>
        <dbReference type="ARBA" id="ARBA00023002"/>
    </source>
</evidence>
<dbReference type="PROSITE" id="PS00061">
    <property type="entry name" value="ADH_SHORT"/>
    <property type="match status" value="1"/>
</dbReference>
<feature type="domain" description="Ketoreductase" evidence="4">
    <location>
        <begin position="6"/>
        <end position="188"/>
    </location>
</feature>
<evidence type="ECO:0000313" key="6">
    <source>
        <dbReference type="Proteomes" id="UP000094197"/>
    </source>
</evidence>
<evidence type="ECO:0000259" key="4">
    <source>
        <dbReference type="SMART" id="SM00822"/>
    </source>
</evidence>
<evidence type="ECO:0000313" key="5">
    <source>
        <dbReference type="EMBL" id="AOP33031.1"/>
    </source>
</evidence>
<comment type="similarity">
    <text evidence="1 3">Belongs to the short-chain dehydrogenases/reductases (SDR) family.</text>
</comment>
<dbReference type="AlphaFoldDB" id="A0A1D7UTX8"/>
<dbReference type="PRINTS" id="PR00081">
    <property type="entry name" value="GDHRDH"/>
</dbReference>
<dbReference type="OrthoDB" id="9793345at2"/>
<organism evidence="5 6">
    <name type="scientific">Leptospira tipperaryensis</name>
    <dbReference type="NCBI Taxonomy" id="2564040"/>
    <lineage>
        <taxon>Bacteria</taxon>
        <taxon>Pseudomonadati</taxon>
        <taxon>Spirochaetota</taxon>
        <taxon>Spirochaetia</taxon>
        <taxon>Leptospirales</taxon>
        <taxon>Leptospiraceae</taxon>
        <taxon>Leptospira</taxon>
    </lineage>
</organism>
<evidence type="ECO:0000256" key="1">
    <source>
        <dbReference type="ARBA" id="ARBA00006484"/>
    </source>
</evidence>
<dbReference type="InterPro" id="IPR002347">
    <property type="entry name" value="SDR_fam"/>
</dbReference>
<dbReference type="InterPro" id="IPR020904">
    <property type="entry name" value="Sc_DH/Rdtase_CS"/>
</dbReference>
<dbReference type="PANTHER" id="PTHR44196">
    <property type="entry name" value="DEHYDROGENASE/REDUCTASE SDR FAMILY MEMBER 7B"/>
    <property type="match status" value="1"/>
</dbReference>
<keyword evidence="2" id="KW-0560">Oxidoreductase</keyword>
<keyword evidence="6" id="KW-1185">Reference proteome</keyword>
<dbReference type="Pfam" id="PF00106">
    <property type="entry name" value="adh_short"/>
    <property type="match status" value="1"/>
</dbReference>
<dbReference type="RefSeq" id="WP_069606275.1">
    <property type="nucleotide sequence ID" value="NZ_CP015217.1"/>
</dbReference>
<dbReference type="PANTHER" id="PTHR44196:SF1">
    <property type="entry name" value="DEHYDROGENASE_REDUCTASE SDR FAMILY MEMBER 7B"/>
    <property type="match status" value="1"/>
</dbReference>
<dbReference type="GO" id="GO:0016020">
    <property type="term" value="C:membrane"/>
    <property type="evidence" value="ECO:0007669"/>
    <property type="project" value="TreeGrafter"/>
</dbReference>
<dbReference type="EMBL" id="CP015217">
    <property type="protein sequence ID" value="AOP33031.1"/>
    <property type="molecule type" value="Genomic_DNA"/>
</dbReference>
<reference evidence="5 6" key="1">
    <citation type="submission" date="2016-04" db="EMBL/GenBank/DDBJ databases">
        <title>Complete genome seqeunce of Leptospira alstonii serovar Room22.</title>
        <authorList>
            <person name="Nally J.E."/>
            <person name="Bayles D.O."/>
            <person name="Hurley D."/>
            <person name="Fanning S."/>
            <person name="McMahon B.J."/>
            <person name="Arent Z."/>
        </authorList>
    </citation>
    <scope>NUCLEOTIDE SEQUENCE [LARGE SCALE GENOMIC DNA]</scope>
    <source>
        <strain evidence="5 6">GWTS #1</strain>
    </source>
</reference>
<name>A0A1D7UTX8_9LEPT</name>
<dbReference type="SUPFAM" id="SSF51735">
    <property type="entry name" value="NAD(P)-binding Rossmann-fold domains"/>
    <property type="match status" value="1"/>
</dbReference>
<sequence>MNWNKKSVLITGSSRGIGRSLAIQLANRGTKLILASRTLKDLEIVKEECLLKGAETTISVCDVSREEDCKRTMEDVKENFGGLDVLILNAGIEVHGNFETLEISDLKKIVQINFLGPLLLTHYAIPYLNKGGRIVIVSSLQGKTGFPGSAVYSGSKHALHGFFDSLRMELAPRDIGVTIVCPGGVESDIRQGNHYDQKMLMPTSECARRIILAAEKEKREEIMTWKGKFGNVLRLFFPSLVDKMVENAVNKFYKK</sequence>
<protein>
    <recommendedName>
        <fullName evidence="4">Ketoreductase domain-containing protein</fullName>
    </recommendedName>
</protein>
<dbReference type="NCBIfam" id="NF004825">
    <property type="entry name" value="PRK06181.1"/>
    <property type="match status" value="1"/>
</dbReference>
<evidence type="ECO:0000256" key="3">
    <source>
        <dbReference type="RuleBase" id="RU000363"/>
    </source>
</evidence>
<accession>A0A1D7UTX8</accession>
<dbReference type="InterPro" id="IPR036291">
    <property type="entry name" value="NAD(P)-bd_dom_sf"/>
</dbReference>
<dbReference type="KEGG" id="laj:A0128_03630"/>
<dbReference type="GO" id="GO:0016491">
    <property type="term" value="F:oxidoreductase activity"/>
    <property type="evidence" value="ECO:0007669"/>
    <property type="project" value="UniProtKB-KW"/>
</dbReference>
<dbReference type="Gene3D" id="3.40.50.720">
    <property type="entry name" value="NAD(P)-binding Rossmann-like Domain"/>
    <property type="match status" value="1"/>
</dbReference>
<dbReference type="Proteomes" id="UP000094197">
    <property type="component" value="Chromosome 1"/>
</dbReference>